<gene>
    <name evidence="2" type="ORF">VP01_834g3</name>
</gene>
<comment type="caution">
    <text evidence="2">The sequence shown here is derived from an EMBL/GenBank/DDBJ whole genome shotgun (WGS) entry which is preliminary data.</text>
</comment>
<feature type="transmembrane region" description="Helical" evidence="1">
    <location>
        <begin position="12"/>
        <end position="37"/>
    </location>
</feature>
<keyword evidence="1" id="KW-1133">Transmembrane helix</keyword>
<dbReference type="EMBL" id="LAVV01013882">
    <property type="protein sequence ID" value="KNZ45236.1"/>
    <property type="molecule type" value="Genomic_DNA"/>
</dbReference>
<sequence>MASVKWLTTDRFFTAFLPLLPSRVFRLGILVATWFLFHQTYIDLSPRSISSRFCSLLENFVLRPLHLQPMEDFCDTSLKWSIGILALTAAAYVFRCTTWTCVEDELRLSNLQSPTTVVRLADLSDTKIRQVVTRWSALSDLYSGKAVRPCGPRTHQATLPDGKGIWLSKAHKEMFKDEGKYISDLLQR</sequence>
<organism evidence="2 3">
    <name type="scientific">Puccinia sorghi</name>
    <dbReference type="NCBI Taxonomy" id="27349"/>
    <lineage>
        <taxon>Eukaryota</taxon>
        <taxon>Fungi</taxon>
        <taxon>Dikarya</taxon>
        <taxon>Basidiomycota</taxon>
        <taxon>Pucciniomycotina</taxon>
        <taxon>Pucciniomycetes</taxon>
        <taxon>Pucciniales</taxon>
        <taxon>Pucciniaceae</taxon>
        <taxon>Puccinia</taxon>
    </lineage>
</organism>
<dbReference type="VEuPathDB" id="FungiDB:VP01_834g3"/>
<dbReference type="Proteomes" id="UP000037035">
    <property type="component" value="Unassembled WGS sequence"/>
</dbReference>
<proteinExistence type="predicted"/>
<reference evidence="2 3" key="1">
    <citation type="submission" date="2015-08" db="EMBL/GenBank/DDBJ databases">
        <title>Next Generation Sequencing and Analysis of the Genome of Puccinia sorghi L Schw, the Causal Agent of Maize Common Rust.</title>
        <authorList>
            <person name="Rochi L."/>
            <person name="Burguener G."/>
            <person name="Darino M."/>
            <person name="Turjanski A."/>
            <person name="Kreff E."/>
            <person name="Dieguez M.J."/>
            <person name="Sacco F."/>
        </authorList>
    </citation>
    <scope>NUCLEOTIDE SEQUENCE [LARGE SCALE GENOMIC DNA]</scope>
    <source>
        <strain evidence="2 3">RO10H11247</strain>
    </source>
</reference>
<protein>
    <submittedName>
        <fullName evidence="2">Uncharacterized protein</fullName>
    </submittedName>
</protein>
<keyword evidence="3" id="KW-1185">Reference proteome</keyword>
<evidence type="ECO:0000313" key="2">
    <source>
        <dbReference type="EMBL" id="KNZ45236.1"/>
    </source>
</evidence>
<evidence type="ECO:0000313" key="3">
    <source>
        <dbReference type="Proteomes" id="UP000037035"/>
    </source>
</evidence>
<name>A0A0L6U9Q0_9BASI</name>
<accession>A0A0L6U9Q0</accession>
<dbReference type="AlphaFoldDB" id="A0A0L6U9Q0"/>
<keyword evidence="1" id="KW-0812">Transmembrane</keyword>
<keyword evidence="1" id="KW-0472">Membrane</keyword>
<evidence type="ECO:0000256" key="1">
    <source>
        <dbReference type="SAM" id="Phobius"/>
    </source>
</evidence>